<name>A0ABS6YGW3_9ACTN</name>
<dbReference type="InterPro" id="IPR029069">
    <property type="entry name" value="HotDog_dom_sf"/>
</dbReference>
<dbReference type="Pfam" id="PF22818">
    <property type="entry name" value="ApeI-like"/>
    <property type="match status" value="1"/>
</dbReference>
<keyword evidence="4" id="KW-1185">Reference proteome</keyword>
<feature type="domain" description="ApeI dehydratase-like" evidence="2">
    <location>
        <begin position="38"/>
        <end position="119"/>
    </location>
</feature>
<dbReference type="SUPFAM" id="SSF54637">
    <property type="entry name" value="Thioesterase/thiol ester dehydrase-isomerase"/>
    <property type="match status" value="1"/>
</dbReference>
<evidence type="ECO:0000256" key="1">
    <source>
        <dbReference type="SAM" id="MobiDB-lite"/>
    </source>
</evidence>
<dbReference type="Gene3D" id="3.10.129.10">
    <property type="entry name" value="Hotdog Thioesterase"/>
    <property type="match status" value="1"/>
</dbReference>
<evidence type="ECO:0000313" key="4">
    <source>
        <dbReference type="Proteomes" id="UP001197114"/>
    </source>
</evidence>
<gene>
    <name evidence="3" type="ORF">GKQ77_03565</name>
</gene>
<evidence type="ECO:0000313" key="3">
    <source>
        <dbReference type="EMBL" id="MBW5420649.1"/>
    </source>
</evidence>
<protein>
    <recommendedName>
        <fullName evidence="2">ApeI dehydratase-like domain-containing protein</fullName>
    </recommendedName>
</protein>
<dbReference type="Proteomes" id="UP001197114">
    <property type="component" value="Unassembled WGS sequence"/>
</dbReference>
<dbReference type="InterPro" id="IPR054545">
    <property type="entry name" value="ApeI-like"/>
</dbReference>
<proteinExistence type="predicted"/>
<evidence type="ECO:0000259" key="2">
    <source>
        <dbReference type="Pfam" id="PF22818"/>
    </source>
</evidence>
<accession>A0ABS6YGW3</accession>
<organism evidence="3 4">
    <name type="scientific">Streptomyces anatolicus</name>
    <dbReference type="NCBI Taxonomy" id="2675858"/>
    <lineage>
        <taxon>Bacteria</taxon>
        <taxon>Bacillati</taxon>
        <taxon>Actinomycetota</taxon>
        <taxon>Actinomycetes</taxon>
        <taxon>Kitasatosporales</taxon>
        <taxon>Streptomycetaceae</taxon>
        <taxon>Streptomyces</taxon>
    </lineage>
</organism>
<dbReference type="EMBL" id="WMBF01000016">
    <property type="protein sequence ID" value="MBW5420649.1"/>
    <property type="molecule type" value="Genomic_DNA"/>
</dbReference>
<feature type="region of interest" description="Disordered" evidence="1">
    <location>
        <begin position="1"/>
        <end position="20"/>
    </location>
</feature>
<sequence length="144" mass="14929">MRGTEAGGLVTQAATDRPPSPVAAEVRVLARTDEGLATAARAEIAAAEPVFAGHYPDFPIFPGVCVLECVHRAATDGEGAPVPADLAAVESARFSGAVLPGDTLDITLRWRRTENGWRCDATTATARGKSASVRLRYRAVGGAG</sequence>
<reference evidence="3 4" key="1">
    <citation type="submission" date="2019-11" db="EMBL/GenBank/DDBJ databases">
        <authorList>
            <person name="Ay H."/>
        </authorList>
    </citation>
    <scope>NUCLEOTIDE SEQUENCE [LARGE SCALE GENOMIC DNA]</scope>
    <source>
        <strain evidence="3 4">BG9H</strain>
    </source>
</reference>
<comment type="caution">
    <text evidence="3">The sequence shown here is derived from an EMBL/GenBank/DDBJ whole genome shotgun (WGS) entry which is preliminary data.</text>
</comment>